<feature type="transmembrane region" description="Helical" evidence="1">
    <location>
        <begin position="47"/>
        <end position="69"/>
    </location>
</feature>
<dbReference type="RefSeq" id="WP_077924587.1">
    <property type="nucleotide sequence ID" value="NZ_BAABKE010000002.1"/>
</dbReference>
<keyword evidence="1" id="KW-1133">Transmembrane helix</keyword>
<gene>
    <name evidence="3" type="ORF">GCM10023338_04780</name>
</gene>
<keyword evidence="1" id="KW-0812">Transmembrane</keyword>
<evidence type="ECO:0000259" key="2">
    <source>
        <dbReference type="Pfam" id="PF09925"/>
    </source>
</evidence>
<keyword evidence="4" id="KW-1185">Reference proteome</keyword>
<keyword evidence="1" id="KW-0472">Membrane</keyword>
<protein>
    <recommendedName>
        <fullName evidence="2">DUF2157 domain-containing protein</fullName>
    </recommendedName>
</protein>
<feature type="transmembrane region" description="Helical" evidence="1">
    <location>
        <begin position="75"/>
        <end position="95"/>
    </location>
</feature>
<feature type="transmembrane region" description="Helical" evidence="1">
    <location>
        <begin position="235"/>
        <end position="254"/>
    </location>
</feature>
<organism evidence="3 4">
    <name type="scientific">Wohlfahrtiimonas larvae</name>
    <dbReference type="NCBI Taxonomy" id="1157986"/>
    <lineage>
        <taxon>Bacteria</taxon>
        <taxon>Pseudomonadati</taxon>
        <taxon>Pseudomonadota</taxon>
        <taxon>Gammaproteobacteria</taxon>
        <taxon>Cardiobacteriales</taxon>
        <taxon>Ignatzschineriaceae</taxon>
        <taxon>Wohlfahrtiimonas</taxon>
    </lineage>
</organism>
<sequence length="321" mass="36851">MIDSQKSSKPRMMLRFLHQSKLLSDDQLTQAMTKNLSRTQPFHHADIYIQLLSWILIATGIICLTAFNWFQMSDFTKLAIAEIALIPSFGAILFTKKPHHKSLAGAIFTLMIGVFWAIFGQIYQINSSIYHFSLIWCICLLPFAIILRQQFITIITALLFYSTLMLYLPLHYKIFYFSSLTSIAISALFTFVIIFAKRFKIPSIANSICYIFFSITLLALLGSSIEFLFRSNTTTAWLITLFSSIIAIFILIHLNEKTMMIALYLYTIFMVLLRLFSLSHLDIVSLTLTMSICAIIAIYPTYKGAIWLIHYANKVNHNEQP</sequence>
<feature type="transmembrane region" description="Helical" evidence="1">
    <location>
        <begin position="102"/>
        <end position="123"/>
    </location>
</feature>
<comment type="caution">
    <text evidence="3">The sequence shown here is derived from an EMBL/GenBank/DDBJ whole genome shotgun (WGS) entry which is preliminary data.</text>
</comment>
<feature type="transmembrane region" description="Helical" evidence="1">
    <location>
        <begin position="129"/>
        <end position="146"/>
    </location>
</feature>
<dbReference type="Proteomes" id="UP001500631">
    <property type="component" value="Unassembled WGS sequence"/>
</dbReference>
<name>A0ABP9ME82_9GAMM</name>
<evidence type="ECO:0000256" key="1">
    <source>
        <dbReference type="SAM" id="Phobius"/>
    </source>
</evidence>
<feature type="transmembrane region" description="Helical" evidence="1">
    <location>
        <begin position="151"/>
        <end position="168"/>
    </location>
</feature>
<feature type="transmembrane region" description="Helical" evidence="1">
    <location>
        <begin position="261"/>
        <end position="277"/>
    </location>
</feature>
<evidence type="ECO:0000313" key="4">
    <source>
        <dbReference type="Proteomes" id="UP001500631"/>
    </source>
</evidence>
<evidence type="ECO:0000313" key="3">
    <source>
        <dbReference type="EMBL" id="GAA5095424.1"/>
    </source>
</evidence>
<dbReference type="EMBL" id="BAABKE010000002">
    <property type="protein sequence ID" value="GAA5095424.1"/>
    <property type="molecule type" value="Genomic_DNA"/>
</dbReference>
<dbReference type="Pfam" id="PF09925">
    <property type="entry name" value="DUF2157"/>
    <property type="match status" value="1"/>
</dbReference>
<dbReference type="InterPro" id="IPR018677">
    <property type="entry name" value="DUF2157"/>
</dbReference>
<reference evidence="4" key="1">
    <citation type="journal article" date="2019" name="Int. J. Syst. Evol. Microbiol.">
        <title>The Global Catalogue of Microorganisms (GCM) 10K type strain sequencing project: providing services to taxonomists for standard genome sequencing and annotation.</title>
        <authorList>
            <consortium name="The Broad Institute Genomics Platform"/>
            <consortium name="The Broad Institute Genome Sequencing Center for Infectious Disease"/>
            <person name="Wu L."/>
            <person name="Ma J."/>
        </authorList>
    </citation>
    <scope>NUCLEOTIDE SEQUENCE [LARGE SCALE GENOMIC DNA]</scope>
    <source>
        <strain evidence="4">JCM 18424</strain>
    </source>
</reference>
<proteinExistence type="predicted"/>
<feature type="transmembrane region" description="Helical" evidence="1">
    <location>
        <begin position="208"/>
        <end position="229"/>
    </location>
</feature>
<accession>A0ABP9ME82</accession>
<feature type="transmembrane region" description="Helical" evidence="1">
    <location>
        <begin position="283"/>
        <end position="302"/>
    </location>
</feature>
<feature type="domain" description="DUF2157" evidence="2">
    <location>
        <begin position="21"/>
        <end position="151"/>
    </location>
</feature>
<feature type="transmembrane region" description="Helical" evidence="1">
    <location>
        <begin position="174"/>
        <end position="196"/>
    </location>
</feature>